<evidence type="ECO:0000313" key="3">
    <source>
        <dbReference type="Proteomes" id="UP000017746"/>
    </source>
</evidence>
<proteinExistence type="predicted"/>
<organism evidence="2 3">
    <name type="scientific">Actinoplanes friuliensis DSM 7358</name>
    <dbReference type="NCBI Taxonomy" id="1246995"/>
    <lineage>
        <taxon>Bacteria</taxon>
        <taxon>Bacillati</taxon>
        <taxon>Actinomycetota</taxon>
        <taxon>Actinomycetes</taxon>
        <taxon>Micromonosporales</taxon>
        <taxon>Micromonosporaceae</taxon>
        <taxon>Actinoplanes</taxon>
    </lineage>
</organism>
<gene>
    <name evidence="2" type="ORF">AFR_33825</name>
</gene>
<dbReference type="RefSeq" id="WP_023561360.1">
    <property type="nucleotide sequence ID" value="NC_022657.1"/>
</dbReference>
<dbReference type="AlphaFoldDB" id="U5W750"/>
<reference evidence="2 3" key="1">
    <citation type="journal article" date="2014" name="J. Biotechnol.">
        <title>Complete genome sequence of the actinobacterium Actinoplanes friuliensis HAG 010964, producer of the lipopeptide antibiotic friulimycin.</title>
        <authorList>
            <person name="Ruckert C."/>
            <person name="Szczepanowski R."/>
            <person name="Albersmeier A."/>
            <person name="Goesmann A."/>
            <person name="Fischer N."/>
            <person name="Steinkamper A."/>
            <person name="Puhler A."/>
            <person name="Biener R."/>
            <person name="Schwartz D."/>
            <person name="Kalinowski J."/>
        </authorList>
    </citation>
    <scope>NUCLEOTIDE SEQUENCE [LARGE SCALE GENOMIC DNA]</scope>
    <source>
        <strain evidence="2 3">DSM 7358</strain>
    </source>
</reference>
<evidence type="ECO:0000313" key="2">
    <source>
        <dbReference type="EMBL" id="AGZ45023.1"/>
    </source>
</evidence>
<keyword evidence="3" id="KW-1185">Reference proteome</keyword>
<accession>U5W750</accession>
<dbReference type="HOGENOM" id="CLU_073844_0_0_11"/>
<keyword evidence="1" id="KW-0175">Coiled coil</keyword>
<dbReference type="PATRIC" id="fig|1246995.3.peg.6847"/>
<dbReference type="OrthoDB" id="3540923at2"/>
<protein>
    <submittedName>
        <fullName evidence="2">Uncharacterized protein</fullName>
    </submittedName>
</protein>
<dbReference type="KEGG" id="afs:AFR_33825"/>
<feature type="coiled-coil region" evidence="1">
    <location>
        <begin position="26"/>
        <end position="104"/>
    </location>
</feature>
<dbReference type="EMBL" id="CP006272">
    <property type="protein sequence ID" value="AGZ45023.1"/>
    <property type="molecule type" value="Genomic_DNA"/>
</dbReference>
<dbReference type="STRING" id="1246995.AFR_33825"/>
<evidence type="ECO:0000256" key="1">
    <source>
        <dbReference type="SAM" id="Coils"/>
    </source>
</evidence>
<sequence>MTDTIEARLTDLAGMLRESQLLGQRRAELDARLTQQAAELHGLRDRHADEARDVERLENLSLWGTQARELSREQTEALQVRYRLAEAENRLAAIHAEREAVAARLAAFADLPSRYAAALDDKERHLRESGGPHLTRVLALAEERGRTEAELRELTEAAGAADAALSALGEVRRQLDLASSRQTADSWLGGALLAGKPHWLDGIAWAAGHADRCLAVLHTELGDVGLQQPLGRVLTVAQPTGLSQVFFSDLTLRDRINHAIRATDDSASRVEQVRRQVAAVTAAARTRWDALMRERRDLLTA</sequence>
<dbReference type="Proteomes" id="UP000017746">
    <property type="component" value="Chromosome"/>
</dbReference>
<name>U5W750_9ACTN</name>